<protein>
    <submittedName>
        <fullName evidence="1">Uncharacterized protein</fullName>
    </submittedName>
</protein>
<evidence type="ECO:0000313" key="2">
    <source>
        <dbReference type="Proteomes" id="UP000186955"/>
    </source>
</evidence>
<comment type="caution">
    <text evidence="1">The sequence shown here is derived from an EMBL/GenBank/DDBJ whole genome shotgun (WGS) entry which is preliminary data.</text>
</comment>
<accession>A0A1Q5T5P5</accession>
<dbReference type="Proteomes" id="UP000186955">
    <property type="component" value="Unassembled WGS sequence"/>
</dbReference>
<proteinExistence type="predicted"/>
<keyword evidence="2" id="KW-1185">Reference proteome</keyword>
<dbReference type="AlphaFoldDB" id="A0A1Q5T5P5"/>
<evidence type="ECO:0000313" key="1">
    <source>
        <dbReference type="EMBL" id="OKO95559.1"/>
    </source>
</evidence>
<gene>
    <name evidence="1" type="ORF">PENSUB_11071</name>
</gene>
<organism evidence="1 2">
    <name type="scientific">Penicillium subrubescens</name>
    <dbReference type="NCBI Taxonomy" id="1316194"/>
    <lineage>
        <taxon>Eukaryota</taxon>
        <taxon>Fungi</taxon>
        <taxon>Dikarya</taxon>
        <taxon>Ascomycota</taxon>
        <taxon>Pezizomycotina</taxon>
        <taxon>Eurotiomycetes</taxon>
        <taxon>Eurotiomycetidae</taxon>
        <taxon>Eurotiales</taxon>
        <taxon>Aspergillaceae</taxon>
        <taxon>Penicillium</taxon>
    </lineage>
</organism>
<reference evidence="1 2" key="1">
    <citation type="submission" date="2016-10" db="EMBL/GenBank/DDBJ databases">
        <title>Genome sequence of the ascomycete fungus Penicillium subrubescens.</title>
        <authorList>
            <person name="De Vries R.P."/>
            <person name="Peng M."/>
            <person name="Dilokpimol A."/>
            <person name="Hilden K."/>
            <person name="Makela M.R."/>
            <person name="Grigoriev I."/>
            <person name="Riley R."/>
            <person name="Granchi Z."/>
        </authorList>
    </citation>
    <scope>NUCLEOTIDE SEQUENCE [LARGE SCALE GENOMIC DNA]</scope>
    <source>
        <strain evidence="1 2">CBS 132785</strain>
    </source>
</reference>
<sequence>MAIHAGLLFVRTDMSGGVLGQIGWEKPPGRYGDEGSFVLCTPFYSKGVKKVQPGLLGGAL</sequence>
<dbReference type="EMBL" id="MNBE01000702">
    <property type="protein sequence ID" value="OKO95559.1"/>
    <property type="molecule type" value="Genomic_DNA"/>
</dbReference>
<name>A0A1Q5T5P5_9EURO</name>